<gene>
    <name evidence="1" type="ORF">FKW44_004027</name>
</gene>
<name>A0A7T8K9N1_CALRO</name>
<organism evidence="1 2">
    <name type="scientific">Caligus rogercresseyi</name>
    <name type="common">Sea louse</name>
    <dbReference type="NCBI Taxonomy" id="217165"/>
    <lineage>
        <taxon>Eukaryota</taxon>
        <taxon>Metazoa</taxon>
        <taxon>Ecdysozoa</taxon>
        <taxon>Arthropoda</taxon>
        <taxon>Crustacea</taxon>
        <taxon>Multicrustacea</taxon>
        <taxon>Hexanauplia</taxon>
        <taxon>Copepoda</taxon>
        <taxon>Siphonostomatoida</taxon>
        <taxon>Caligidae</taxon>
        <taxon>Caligus</taxon>
    </lineage>
</organism>
<keyword evidence="2" id="KW-1185">Reference proteome</keyword>
<dbReference type="EMBL" id="CP045892">
    <property type="protein sequence ID" value="QQP52032.1"/>
    <property type="molecule type" value="Genomic_DNA"/>
</dbReference>
<sequence length="59" mass="6522">MNVDEKTIRTAVYEDPGARPTCSGQTMLSEVSKCQNWLLVNCPFLVEGDMAPSCRTATR</sequence>
<dbReference type="Proteomes" id="UP000595437">
    <property type="component" value="Chromosome 3"/>
</dbReference>
<proteinExistence type="predicted"/>
<evidence type="ECO:0000313" key="1">
    <source>
        <dbReference type="EMBL" id="QQP52032.1"/>
    </source>
</evidence>
<protein>
    <submittedName>
        <fullName evidence="1">Uncharacterized protein</fullName>
    </submittedName>
</protein>
<dbReference type="AlphaFoldDB" id="A0A7T8K9N1"/>
<accession>A0A7T8K9N1</accession>
<reference evidence="2" key="1">
    <citation type="submission" date="2021-01" db="EMBL/GenBank/DDBJ databases">
        <title>Caligus Genome Assembly.</title>
        <authorList>
            <person name="Gallardo-Escarate C."/>
        </authorList>
    </citation>
    <scope>NUCLEOTIDE SEQUENCE [LARGE SCALE GENOMIC DNA]</scope>
</reference>
<evidence type="ECO:0000313" key="2">
    <source>
        <dbReference type="Proteomes" id="UP000595437"/>
    </source>
</evidence>